<dbReference type="Proteomes" id="UP001652625">
    <property type="component" value="Chromosome 12"/>
</dbReference>
<evidence type="ECO:0000256" key="1">
    <source>
        <dbReference type="SAM" id="SignalP"/>
    </source>
</evidence>
<proteinExistence type="predicted"/>
<keyword evidence="2" id="KW-1185">Reference proteome</keyword>
<dbReference type="GeneID" id="136088518"/>
<dbReference type="RefSeq" id="XP_065668439.1">
    <property type="nucleotide sequence ID" value="XM_065812367.1"/>
</dbReference>
<sequence>MYKLGVSLFILVIFNDYSFVANHNGTTCNILSLAVNKLKLIKTKLALFEAVSFLKNKESSLQLNILFEHLNAMRKVNIGEVLYTSDIICRAYDYFAMRRSLYDCLCIDYKLPCIRSLTRLTSKISSMEDLSFINSIFMNLNPLKRISILLIDEVYVKASLLYRRGALFGQAVNYPEKLAKTILSCLFTGPEFICRAQPVANCSSEFQFAQCQQIVDTINNIENSKTLVIITDGNRVNQRFFGMFRTVDSKPWLTTSSIYLLYDYVHLLKSIRNNWLTEKTDELQFLNNKELALAKWSDLKTLYKTKCNSLFKLSKLTAKSVYPKLIERQSVTFCLSVFCEETVAALRTHPEIENKAFEGTPVFIEKIIFFRLLLMSKHLVLAFGLEMNYAKKSTQLVINSYNCYEILLNCQIL</sequence>
<protein>
    <submittedName>
        <fullName evidence="3">Uncharacterized protein LOC136088518</fullName>
    </submittedName>
</protein>
<feature type="chain" id="PRO_5046450990" evidence="1">
    <location>
        <begin position="21"/>
        <end position="413"/>
    </location>
</feature>
<feature type="signal peptide" evidence="1">
    <location>
        <begin position="1"/>
        <end position="20"/>
    </location>
</feature>
<accession>A0ABM4D2F1</accession>
<keyword evidence="1" id="KW-0732">Signal</keyword>
<evidence type="ECO:0000313" key="3">
    <source>
        <dbReference type="RefSeq" id="XP_065668439.1"/>
    </source>
</evidence>
<gene>
    <name evidence="3" type="primary">LOC136088518</name>
</gene>
<evidence type="ECO:0000313" key="2">
    <source>
        <dbReference type="Proteomes" id="UP001652625"/>
    </source>
</evidence>
<reference evidence="3" key="1">
    <citation type="submission" date="2025-08" db="UniProtKB">
        <authorList>
            <consortium name="RefSeq"/>
        </authorList>
    </citation>
    <scope>IDENTIFICATION</scope>
</reference>
<name>A0ABM4D2F1_HYDVU</name>
<organism evidence="2 3">
    <name type="scientific">Hydra vulgaris</name>
    <name type="common">Hydra</name>
    <name type="synonym">Hydra attenuata</name>
    <dbReference type="NCBI Taxonomy" id="6087"/>
    <lineage>
        <taxon>Eukaryota</taxon>
        <taxon>Metazoa</taxon>
        <taxon>Cnidaria</taxon>
        <taxon>Hydrozoa</taxon>
        <taxon>Hydroidolina</taxon>
        <taxon>Anthoathecata</taxon>
        <taxon>Aplanulata</taxon>
        <taxon>Hydridae</taxon>
        <taxon>Hydra</taxon>
    </lineage>
</organism>